<proteinExistence type="predicted"/>
<comment type="caution">
    <text evidence="1">The sequence shown here is derived from an EMBL/GenBank/DDBJ whole genome shotgun (WGS) entry which is preliminary data.</text>
</comment>
<dbReference type="EMBL" id="WJNG01000009">
    <property type="protein sequence ID" value="MRH43453.1"/>
    <property type="molecule type" value="Genomic_DNA"/>
</dbReference>
<dbReference type="Proteomes" id="UP000799092">
    <property type="component" value="Unassembled WGS sequence"/>
</dbReference>
<evidence type="ECO:0000313" key="2">
    <source>
        <dbReference type="Proteomes" id="UP000799092"/>
    </source>
</evidence>
<sequence>MFLRGDGMTNVNDRGSIKWTPFMMPEHIEMLNNYWKSQNNVEKPILSEDHYEEMSRTIEEAIEHMLKVAIQYYKSQRIKVVEGIIKRPVMDRLEIQTADGIDYIAFTDILDVSII</sequence>
<reference evidence="1" key="1">
    <citation type="submission" date="2019-11" db="EMBL/GenBank/DDBJ databases">
        <authorList>
            <person name="Li J."/>
        </authorList>
    </citation>
    <scope>NUCLEOTIDE SEQUENCE</scope>
    <source>
        <strain evidence="1">B6B</strain>
    </source>
</reference>
<dbReference type="Pfam" id="PF08863">
    <property type="entry name" value="YolD"/>
    <property type="match status" value="1"/>
</dbReference>
<accession>A0A6A8DCQ3</accession>
<protein>
    <submittedName>
        <fullName evidence="1">YolD-like family protein</fullName>
    </submittedName>
</protein>
<keyword evidence="2" id="KW-1185">Reference proteome</keyword>
<dbReference type="InterPro" id="IPR014962">
    <property type="entry name" value="YolD"/>
</dbReference>
<dbReference type="OrthoDB" id="1644322at2"/>
<dbReference type="PANTHER" id="PTHR40051">
    <property type="entry name" value="IG HYPOTHETICAL 15966"/>
    <property type="match status" value="1"/>
</dbReference>
<gene>
    <name evidence="1" type="ORF">GH741_12270</name>
</gene>
<dbReference type="AlphaFoldDB" id="A0A6A8DCQ3"/>
<evidence type="ECO:0000313" key="1">
    <source>
        <dbReference type="EMBL" id="MRH43453.1"/>
    </source>
</evidence>
<organism evidence="1 2">
    <name type="scientific">Aquibacillus halophilus</name>
    <dbReference type="NCBI Taxonomy" id="930132"/>
    <lineage>
        <taxon>Bacteria</taxon>
        <taxon>Bacillati</taxon>
        <taxon>Bacillota</taxon>
        <taxon>Bacilli</taxon>
        <taxon>Bacillales</taxon>
        <taxon>Bacillaceae</taxon>
        <taxon>Aquibacillus</taxon>
    </lineage>
</organism>
<name>A0A6A8DCQ3_9BACI</name>
<dbReference type="PANTHER" id="PTHR40051:SF1">
    <property type="entry name" value="YOLD-LIKE FAMILY PROTEIN"/>
    <property type="match status" value="1"/>
</dbReference>